<dbReference type="SUPFAM" id="SSF46955">
    <property type="entry name" value="Putative DNA-binding domain"/>
    <property type="match status" value="1"/>
</dbReference>
<dbReference type="PROSITE" id="PS50937">
    <property type="entry name" value="HTH_MERR_2"/>
    <property type="match status" value="1"/>
</dbReference>
<evidence type="ECO:0000313" key="3">
    <source>
        <dbReference type="EMBL" id="MBE7369042.1"/>
    </source>
</evidence>
<organism evidence="3 4">
    <name type="scientific">Ramlibacter pallidus</name>
    <dbReference type="NCBI Taxonomy" id="2780087"/>
    <lineage>
        <taxon>Bacteria</taxon>
        <taxon>Pseudomonadati</taxon>
        <taxon>Pseudomonadota</taxon>
        <taxon>Betaproteobacteria</taxon>
        <taxon>Burkholderiales</taxon>
        <taxon>Comamonadaceae</taxon>
        <taxon>Ramlibacter</taxon>
    </lineage>
</organism>
<dbReference type="InterPro" id="IPR047057">
    <property type="entry name" value="MerR_fam"/>
</dbReference>
<gene>
    <name evidence="3" type="ORF">IM787_15875</name>
</gene>
<evidence type="ECO:0000313" key="4">
    <source>
        <dbReference type="Proteomes" id="UP000806285"/>
    </source>
</evidence>
<dbReference type="SMART" id="SM00422">
    <property type="entry name" value="HTH_MERR"/>
    <property type="match status" value="1"/>
</dbReference>
<keyword evidence="1" id="KW-0238">DNA-binding</keyword>
<dbReference type="RefSeq" id="WP_193677650.1">
    <property type="nucleotide sequence ID" value="NZ_JADDIV010000004.1"/>
</dbReference>
<dbReference type="CDD" id="cd01109">
    <property type="entry name" value="HTH_YyaN"/>
    <property type="match status" value="1"/>
</dbReference>
<keyword evidence="4" id="KW-1185">Reference proteome</keyword>
<proteinExistence type="predicted"/>
<dbReference type="EMBL" id="JADDIV010000004">
    <property type="protein sequence ID" value="MBE7369042.1"/>
    <property type="molecule type" value="Genomic_DNA"/>
</dbReference>
<dbReference type="InterPro" id="IPR000551">
    <property type="entry name" value="MerR-type_HTH_dom"/>
</dbReference>
<evidence type="ECO:0000259" key="2">
    <source>
        <dbReference type="PROSITE" id="PS50937"/>
    </source>
</evidence>
<dbReference type="PANTHER" id="PTHR30204">
    <property type="entry name" value="REDOX-CYCLING DRUG-SENSING TRANSCRIPTIONAL ACTIVATOR SOXR"/>
    <property type="match status" value="1"/>
</dbReference>
<dbReference type="PANTHER" id="PTHR30204:SF98">
    <property type="entry name" value="HTH-TYPE TRANSCRIPTIONAL REGULATOR ADHR"/>
    <property type="match status" value="1"/>
</dbReference>
<dbReference type="Gene3D" id="1.10.1660.10">
    <property type="match status" value="1"/>
</dbReference>
<dbReference type="Proteomes" id="UP000806285">
    <property type="component" value="Unassembled WGS sequence"/>
</dbReference>
<accession>A0ABR9S6A0</accession>
<name>A0ABR9S6A0_9BURK</name>
<dbReference type="Pfam" id="PF13411">
    <property type="entry name" value="MerR_1"/>
    <property type="match status" value="1"/>
</dbReference>
<dbReference type="InterPro" id="IPR009061">
    <property type="entry name" value="DNA-bd_dom_put_sf"/>
</dbReference>
<comment type="caution">
    <text evidence="3">The sequence shown here is derived from an EMBL/GenBank/DDBJ whole genome shotgun (WGS) entry which is preliminary data.</text>
</comment>
<feature type="domain" description="HTH merR-type" evidence="2">
    <location>
        <begin position="15"/>
        <end position="84"/>
    </location>
</feature>
<evidence type="ECO:0000256" key="1">
    <source>
        <dbReference type="ARBA" id="ARBA00023125"/>
    </source>
</evidence>
<sequence>MAAEPQRLRPDTTPTLRIGELARLSGRSVHTIRWYEAQRLMPGAARDAAGRRMFSQAHVEWLGLIDRLRTSGMSIRDMQAYARLMRQGKGTLAECRALLLAHREKVRQRADDLQQAAALLDRKIALYDDWLSRRSGG</sequence>
<reference evidence="3 4" key="1">
    <citation type="submission" date="2020-10" db="EMBL/GenBank/DDBJ databases">
        <title>Ramlibacter sp. HM2 16S ribosomal RNA gene Genome sequencing and assembly.</title>
        <authorList>
            <person name="Kang M."/>
        </authorList>
    </citation>
    <scope>NUCLEOTIDE SEQUENCE [LARGE SCALE GENOMIC DNA]</scope>
    <source>
        <strain evidence="3 4">HM2</strain>
    </source>
</reference>
<protein>
    <submittedName>
        <fullName evidence="3">MerR family transcriptional regulator</fullName>
    </submittedName>
</protein>